<dbReference type="Proteomes" id="UP000197138">
    <property type="component" value="Unassembled WGS sequence"/>
</dbReference>
<evidence type="ECO:0000259" key="4">
    <source>
        <dbReference type="Pfam" id="PF22675"/>
    </source>
</evidence>
<evidence type="ECO:0000313" key="7">
    <source>
        <dbReference type="Proteomes" id="UP000197138"/>
    </source>
</evidence>
<dbReference type="FunFam" id="3.30.1370.10:FF:000037">
    <property type="entry name" value="KH domain protein"/>
    <property type="match status" value="1"/>
</dbReference>
<organism evidence="6 7">
    <name type="scientific">Punica granatum</name>
    <name type="common">Pomegranate</name>
    <dbReference type="NCBI Taxonomy" id="22663"/>
    <lineage>
        <taxon>Eukaryota</taxon>
        <taxon>Viridiplantae</taxon>
        <taxon>Streptophyta</taxon>
        <taxon>Embryophyta</taxon>
        <taxon>Tracheophyta</taxon>
        <taxon>Spermatophyta</taxon>
        <taxon>Magnoliopsida</taxon>
        <taxon>eudicotyledons</taxon>
        <taxon>Gunneridae</taxon>
        <taxon>Pentapetalae</taxon>
        <taxon>rosids</taxon>
        <taxon>malvids</taxon>
        <taxon>Myrtales</taxon>
        <taxon>Lythraceae</taxon>
        <taxon>Punica</taxon>
    </lineage>
</organism>
<dbReference type="InterPro" id="IPR056149">
    <property type="entry name" value="PRP5/DDX46/KHDC4_KH"/>
</dbReference>
<dbReference type="Pfam" id="PF23469">
    <property type="entry name" value="KH_12"/>
    <property type="match status" value="2"/>
</dbReference>
<gene>
    <name evidence="6" type="ORF">CDL15_Pgr020497</name>
</gene>
<reference evidence="7" key="1">
    <citation type="journal article" date="2017" name="Plant J.">
        <title>The pomegranate (Punica granatum L.) genome and the genomics of punicalagin biosynthesis.</title>
        <authorList>
            <person name="Qin G."/>
            <person name="Xu C."/>
            <person name="Ming R."/>
            <person name="Tang H."/>
            <person name="Guyot R."/>
            <person name="Kramer E.M."/>
            <person name="Hu Y."/>
            <person name="Yi X."/>
            <person name="Qi Y."/>
            <person name="Xu X."/>
            <person name="Gao Z."/>
            <person name="Pan H."/>
            <person name="Jian J."/>
            <person name="Tian Y."/>
            <person name="Yue Z."/>
            <person name="Xu Y."/>
        </authorList>
    </citation>
    <scope>NUCLEOTIDE SEQUENCE [LARGE SCALE GENOMIC DNA]</scope>
    <source>
        <strain evidence="7">cv. Dabenzi</strain>
    </source>
</reference>
<evidence type="ECO:0000256" key="2">
    <source>
        <dbReference type="ARBA" id="ARBA00081001"/>
    </source>
</evidence>
<sequence>MGANSGGGRQEGKKRKWDQPAEPFLLGGLAVPGILPLSNLGSLPGFAVPNLVPLPSTVVPTPWAPSCATMYAVLPAHSIPQQSSAANPKLNQVNIQEDLVIAREIIINDAEPSLRHRLTKRQTQEEIQKCTGAVVITRFGPTNAIQETSVLSCISIILISGVVCRGKYRPPGAPSDGEKPLYLHISSRAHLKDTAERIIAVDCAAAMIEEMLKQGPNFQFPGFNLPVSNGVKVNQGMSVCVYLGFDVDPSLDIAARIRGPNDLYVSHIINETGATVSLRGCGSAASESTNEEDGEQPLHLLLSSNNSKSLEEAKRLAEHLLDTISIECGASRASSSSKVYGAVPPPQQLLPVTQSSGHKHEVSTNPAAVTLHISSTAVPAASSTPAVPLANNLFPPMPAAQTGAIVGNGLSSQNMGNYSGSSLTSGTRYKGYEGIYPQATPLQQVAMALKQSPSFASASAHATTLPSTGAKSSASSGSEKEKEKQLPQKRKFQELPVGHTVSTKLNQVLDLVKFGEQEADSCARDLAMMLPPKLVPPSLHGTSLPAPRSMAPPPPVPKFTSSRPNPDSVHKNKGLKNTGSDSVPDTLVKLMEYGDEDDDPDEVPSGPLNSMLESRTANEFLQVGGLRMRDRVGYMLTSVLALVLRW</sequence>
<dbReference type="Pfam" id="PF22675">
    <property type="entry name" value="KH-I_KHDC4-BBP"/>
    <property type="match status" value="1"/>
</dbReference>
<feature type="region of interest" description="Disordered" evidence="3">
    <location>
        <begin position="538"/>
        <end position="585"/>
    </location>
</feature>
<accession>A0A218VWU0</accession>
<feature type="domain" description="KHDC4/BBP-like KH-domain type I" evidence="4">
    <location>
        <begin position="248"/>
        <end position="322"/>
    </location>
</feature>
<dbReference type="PANTHER" id="PTHR15744:SF0">
    <property type="entry name" value="KH HOMOLOGY DOMAIN-CONTAINING PROTEIN 4"/>
    <property type="match status" value="1"/>
</dbReference>
<evidence type="ECO:0000256" key="1">
    <source>
        <dbReference type="ARBA" id="ARBA00070402"/>
    </source>
</evidence>
<dbReference type="SUPFAM" id="SSF54791">
    <property type="entry name" value="Eukaryotic type KH-domain (KH-domain type I)"/>
    <property type="match status" value="1"/>
</dbReference>
<dbReference type="EMBL" id="MTKT01005809">
    <property type="protein sequence ID" value="OWM64530.1"/>
    <property type="molecule type" value="Genomic_DNA"/>
</dbReference>
<evidence type="ECO:0000313" key="6">
    <source>
        <dbReference type="EMBL" id="OWM64530.1"/>
    </source>
</evidence>
<dbReference type="InterPro" id="IPR055256">
    <property type="entry name" value="KH_1_KHDC4/BBP-like"/>
</dbReference>
<dbReference type="AlphaFoldDB" id="A0A218VWU0"/>
<dbReference type="PANTHER" id="PTHR15744">
    <property type="entry name" value="BLOM7"/>
    <property type="match status" value="1"/>
</dbReference>
<dbReference type="GO" id="GO:0005634">
    <property type="term" value="C:nucleus"/>
    <property type="evidence" value="ECO:0007669"/>
    <property type="project" value="InterPro"/>
</dbReference>
<feature type="region of interest" description="Disordered" evidence="3">
    <location>
        <begin position="459"/>
        <end position="495"/>
    </location>
</feature>
<comment type="caution">
    <text evidence="6">The sequence shown here is derived from an EMBL/GenBank/DDBJ whole genome shotgun (WGS) entry which is preliminary data.</text>
</comment>
<name>A0A218VWU0_PUNGR</name>
<protein>
    <recommendedName>
        <fullName evidence="1">Protein RIK</fullName>
    </recommendedName>
    <alternativeName>
        <fullName evidence="2">Rough sheath 2-interacting KH domain protein</fullName>
    </alternativeName>
</protein>
<dbReference type="InterPro" id="IPR031121">
    <property type="entry name" value="RIK/BLOM7"/>
</dbReference>
<proteinExistence type="predicted"/>
<dbReference type="GO" id="GO:0003723">
    <property type="term" value="F:RNA binding"/>
    <property type="evidence" value="ECO:0007669"/>
    <property type="project" value="InterPro"/>
</dbReference>
<dbReference type="InterPro" id="IPR036612">
    <property type="entry name" value="KH_dom_type_1_sf"/>
</dbReference>
<feature type="domain" description="ATP-dependent RNA helicase PRP5/DDX46/KHDC4 KH" evidence="5">
    <location>
        <begin position="101"/>
        <end position="138"/>
    </location>
</feature>
<dbReference type="Gene3D" id="3.30.1370.10">
    <property type="entry name" value="K Homology domain, type 1"/>
    <property type="match status" value="1"/>
</dbReference>
<feature type="domain" description="ATP-dependent RNA helicase PRP5/DDX46/KHDC4 KH" evidence="5">
    <location>
        <begin position="161"/>
        <end position="216"/>
    </location>
</feature>
<evidence type="ECO:0000256" key="3">
    <source>
        <dbReference type="SAM" id="MobiDB-lite"/>
    </source>
</evidence>
<evidence type="ECO:0000259" key="5">
    <source>
        <dbReference type="Pfam" id="PF23469"/>
    </source>
</evidence>